<dbReference type="InterPro" id="IPR050416">
    <property type="entry name" value="FAD-linked_Oxidoreductase"/>
</dbReference>
<evidence type="ECO:0000256" key="1">
    <source>
        <dbReference type="ARBA" id="ARBA00001974"/>
    </source>
</evidence>
<evidence type="ECO:0000256" key="5">
    <source>
        <dbReference type="ARBA" id="ARBA00023002"/>
    </source>
</evidence>
<comment type="similarity">
    <text evidence="2">Belongs to the oxygen-dependent FAD-linked oxidoreductase family.</text>
</comment>
<evidence type="ECO:0000256" key="3">
    <source>
        <dbReference type="ARBA" id="ARBA00022630"/>
    </source>
</evidence>
<dbReference type="InterPro" id="IPR016166">
    <property type="entry name" value="FAD-bd_PCMH"/>
</dbReference>
<keyword evidence="8" id="KW-1185">Reference proteome</keyword>
<dbReference type="EMBL" id="ML978125">
    <property type="protein sequence ID" value="KAF2099254.1"/>
    <property type="molecule type" value="Genomic_DNA"/>
</dbReference>
<dbReference type="InterPro" id="IPR016169">
    <property type="entry name" value="FAD-bd_PCMH_sub2"/>
</dbReference>
<sequence length="471" mass="50664">MGGQVTDAVDALKSALERSNSTVLLPGSDGYEQSLKRWAESAEKKAAIVVQPTCAEAVSRAILFAREHGFEIAVKGGGHSTSGSSSTKGGLLVDLSKMRNVTVVPDGKMIIAEGGTIWEDVDLAASEHGLSTVGGTVNHTGVGGLTLGGGYGWLSGLYGLTIDNLLAVEVVLADGHILNATEDENPDLFWALRGAGQSFGVATSFTFRGYTQRDPVWGGLLAFTTDKLQSVVEFANNLAETTDGQSAIVIGFAAPAPARKPVVLAVAFYNGPKAEAEEYYKPLLNLNPVLNRTSDMPYKQVNAMLNGVSTHGDRKTQKGTAFMPPLSQTFAQSLLDDYLAFVRGVPDAIASVFLFEYFSQKKVIEISQTAMSFANRGLHSNILLGLRWTDKDNDAVCREWARTEAKKIDAELKKHIQDSRDGVGQYGNYDGIDAANAWDLFGVNTERVLALKNKYDPTNVFRKGAGRLFVE</sequence>
<dbReference type="GO" id="GO:0016491">
    <property type="term" value="F:oxidoreductase activity"/>
    <property type="evidence" value="ECO:0007669"/>
    <property type="project" value="UniProtKB-KW"/>
</dbReference>
<gene>
    <name evidence="7" type="ORF">NA57DRAFT_65420</name>
</gene>
<protein>
    <submittedName>
        <fullName evidence="7">FAD-binding domain-containing protein</fullName>
    </submittedName>
</protein>
<accession>A0A9P4IE80</accession>
<dbReference type="Pfam" id="PF08031">
    <property type="entry name" value="BBE"/>
    <property type="match status" value="1"/>
</dbReference>
<reference evidence="7" key="1">
    <citation type="journal article" date="2020" name="Stud. Mycol.">
        <title>101 Dothideomycetes genomes: a test case for predicting lifestyles and emergence of pathogens.</title>
        <authorList>
            <person name="Haridas S."/>
            <person name="Albert R."/>
            <person name="Binder M."/>
            <person name="Bloem J."/>
            <person name="Labutti K."/>
            <person name="Salamov A."/>
            <person name="Andreopoulos B."/>
            <person name="Baker S."/>
            <person name="Barry K."/>
            <person name="Bills G."/>
            <person name="Bluhm B."/>
            <person name="Cannon C."/>
            <person name="Castanera R."/>
            <person name="Culley D."/>
            <person name="Daum C."/>
            <person name="Ezra D."/>
            <person name="Gonzalez J."/>
            <person name="Henrissat B."/>
            <person name="Kuo A."/>
            <person name="Liang C."/>
            <person name="Lipzen A."/>
            <person name="Lutzoni F."/>
            <person name="Magnuson J."/>
            <person name="Mondo S."/>
            <person name="Nolan M."/>
            <person name="Ohm R."/>
            <person name="Pangilinan J."/>
            <person name="Park H.-J."/>
            <person name="Ramirez L."/>
            <person name="Alfaro M."/>
            <person name="Sun H."/>
            <person name="Tritt A."/>
            <person name="Yoshinaga Y."/>
            <person name="Zwiers L.-H."/>
            <person name="Turgeon B."/>
            <person name="Goodwin S."/>
            <person name="Spatafora J."/>
            <person name="Crous P."/>
            <person name="Grigoriev I."/>
        </authorList>
    </citation>
    <scope>NUCLEOTIDE SEQUENCE</scope>
    <source>
        <strain evidence="7">CBS 133067</strain>
    </source>
</reference>
<dbReference type="PANTHER" id="PTHR42973:SF39">
    <property type="entry name" value="FAD-BINDING PCMH-TYPE DOMAIN-CONTAINING PROTEIN"/>
    <property type="match status" value="1"/>
</dbReference>
<dbReference type="InterPro" id="IPR006094">
    <property type="entry name" value="Oxid_FAD_bind_N"/>
</dbReference>
<dbReference type="PROSITE" id="PS51387">
    <property type="entry name" value="FAD_PCMH"/>
    <property type="match status" value="1"/>
</dbReference>
<keyword evidence="5" id="KW-0560">Oxidoreductase</keyword>
<name>A0A9P4IE80_9PEZI</name>
<feature type="domain" description="FAD-binding PCMH-type" evidence="6">
    <location>
        <begin position="41"/>
        <end position="212"/>
    </location>
</feature>
<dbReference type="Gene3D" id="3.30.43.10">
    <property type="entry name" value="Uridine Diphospho-n-acetylenolpyruvylglucosamine Reductase, domain 2"/>
    <property type="match status" value="1"/>
</dbReference>
<comment type="caution">
    <text evidence="7">The sequence shown here is derived from an EMBL/GenBank/DDBJ whole genome shotgun (WGS) entry which is preliminary data.</text>
</comment>
<dbReference type="InterPro" id="IPR036318">
    <property type="entry name" value="FAD-bd_PCMH-like_sf"/>
</dbReference>
<evidence type="ECO:0000313" key="7">
    <source>
        <dbReference type="EMBL" id="KAF2099254.1"/>
    </source>
</evidence>
<proteinExistence type="inferred from homology"/>
<evidence type="ECO:0000256" key="4">
    <source>
        <dbReference type="ARBA" id="ARBA00022827"/>
    </source>
</evidence>
<dbReference type="Gene3D" id="3.40.462.20">
    <property type="match status" value="1"/>
</dbReference>
<organism evidence="7 8">
    <name type="scientific">Rhizodiscina lignyota</name>
    <dbReference type="NCBI Taxonomy" id="1504668"/>
    <lineage>
        <taxon>Eukaryota</taxon>
        <taxon>Fungi</taxon>
        <taxon>Dikarya</taxon>
        <taxon>Ascomycota</taxon>
        <taxon>Pezizomycotina</taxon>
        <taxon>Dothideomycetes</taxon>
        <taxon>Pleosporomycetidae</taxon>
        <taxon>Aulographales</taxon>
        <taxon>Rhizodiscinaceae</taxon>
        <taxon>Rhizodiscina</taxon>
    </lineage>
</organism>
<dbReference type="OrthoDB" id="415825at2759"/>
<dbReference type="GO" id="GO:0071949">
    <property type="term" value="F:FAD binding"/>
    <property type="evidence" value="ECO:0007669"/>
    <property type="project" value="InterPro"/>
</dbReference>
<dbReference type="Pfam" id="PF01565">
    <property type="entry name" value="FAD_binding_4"/>
    <property type="match status" value="1"/>
</dbReference>
<dbReference type="PANTHER" id="PTHR42973">
    <property type="entry name" value="BINDING OXIDOREDUCTASE, PUTATIVE (AFU_ORTHOLOGUE AFUA_1G17690)-RELATED"/>
    <property type="match status" value="1"/>
</dbReference>
<dbReference type="InterPro" id="IPR016167">
    <property type="entry name" value="FAD-bd_PCMH_sub1"/>
</dbReference>
<dbReference type="Proteomes" id="UP000799772">
    <property type="component" value="Unassembled WGS sequence"/>
</dbReference>
<evidence type="ECO:0000259" key="6">
    <source>
        <dbReference type="PROSITE" id="PS51387"/>
    </source>
</evidence>
<keyword evidence="4" id="KW-0274">FAD</keyword>
<dbReference type="Gene3D" id="3.30.465.10">
    <property type="match status" value="1"/>
</dbReference>
<dbReference type="AlphaFoldDB" id="A0A9P4IE80"/>
<keyword evidence="3" id="KW-0285">Flavoprotein</keyword>
<evidence type="ECO:0000256" key="2">
    <source>
        <dbReference type="ARBA" id="ARBA00005466"/>
    </source>
</evidence>
<dbReference type="InterPro" id="IPR012951">
    <property type="entry name" value="BBE"/>
</dbReference>
<dbReference type="SUPFAM" id="SSF56176">
    <property type="entry name" value="FAD-binding/transporter-associated domain-like"/>
    <property type="match status" value="1"/>
</dbReference>
<comment type="cofactor">
    <cofactor evidence="1">
        <name>FAD</name>
        <dbReference type="ChEBI" id="CHEBI:57692"/>
    </cofactor>
</comment>
<evidence type="ECO:0000313" key="8">
    <source>
        <dbReference type="Proteomes" id="UP000799772"/>
    </source>
</evidence>